<evidence type="ECO:0000259" key="3">
    <source>
        <dbReference type="Pfam" id="PF02397"/>
    </source>
</evidence>
<dbReference type="PANTHER" id="PTHR30576">
    <property type="entry name" value="COLANIC BIOSYNTHESIS UDP-GLUCOSE LIPID CARRIER TRANSFERASE"/>
    <property type="match status" value="1"/>
</dbReference>
<reference evidence="4" key="1">
    <citation type="submission" date="2020-12" db="EMBL/GenBank/DDBJ databases">
        <title>The genome sequence of Inhella sp. 4Y17.</title>
        <authorList>
            <person name="Liu Y."/>
        </authorList>
    </citation>
    <scope>NUCLEOTIDE SEQUENCE</scope>
    <source>
        <strain evidence="4">4Y10</strain>
    </source>
</reference>
<organism evidence="4 5">
    <name type="scientific">Inhella gelatinilytica</name>
    <dbReference type="NCBI Taxonomy" id="2795030"/>
    <lineage>
        <taxon>Bacteria</taxon>
        <taxon>Pseudomonadati</taxon>
        <taxon>Pseudomonadota</taxon>
        <taxon>Betaproteobacteria</taxon>
        <taxon>Burkholderiales</taxon>
        <taxon>Sphaerotilaceae</taxon>
        <taxon>Inhella</taxon>
    </lineage>
</organism>
<protein>
    <submittedName>
        <fullName evidence="4">Sugar transferase</fullName>
    </submittedName>
</protein>
<comment type="similarity">
    <text evidence="1">Belongs to the bacterial sugar transferase family.</text>
</comment>
<name>A0A931IUG1_9BURK</name>
<evidence type="ECO:0000313" key="5">
    <source>
        <dbReference type="Proteomes" id="UP000620139"/>
    </source>
</evidence>
<evidence type="ECO:0000256" key="2">
    <source>
        <dbReference type="SAM" id="Phobius"/>
    </source>
</evidence>
<dbReference type="PANTHER" id="PTHR30576:SF20">
    <property type="entry name" value="QUINOVOSAMINEPHOSPHOTRANSFERAE-RELATED"/>
    <property type="match status" value="1"/>
</dbReference>
<evidence type="ECO:0000313" key="4">
    <source>
        <dbReference type="EMBL" id="MBH9551220.1"/>
    </source>
</evidence>
<feature type="domain" description="Bacterial sugar transferase" evidence="3">
    <location>
        <begin position="3"/>
        <end position="194"/>
    </location>
</feature>
<comment type="caution">
    <text evidence="4">The sequence shown here is derived from an EMBL/GenBank/DDBJ whole genome shotgun (WGS) entry which is preliminary data.</text>
</comment>
<dbReference type="Proteomes" id="UP000620139">
    <property type="component" value="Unassembled WGS sequence"/>
</dbReference>
<evidence type="ECO:0000256" key="1">
    <source>
        <dbReference type="ARBA" id="ARBA00006464"/>
    </source>
</evidence>
<keyword evidence="2" id="KW-1133">Transmembrane helix</keyword>
<sequence>MAKRLFDAVLSGCGLVVLLPLLLLIAVWIKLDSPGPVFFRQERVGRAGRSFWIHKFRTMRHAAGGLPLTVGTDDRVTRAGVFLRRHKLDELPQLIDVLVGDMSLVGPRPEVPRYVAHYPAALKAQALAVRPGITDPVSLAHLDEAALLAQAQDPEREYIERILPAKVQAAVAYAQRASLASDCAVLVRTLRTLLQRPSP</sequence>
<dbReference type="RefSeq" id="WP_198098847.1">
    <property type="nucleotide sequence ID" value="NZ_JAEDAL010000001.1"/>
</dbReference>
<keyword evidence="2" id="KW-0472">Membrane</keyword>
<dbReference type="AlphaFoldDB" id="A0A931IUG1"/>
<keyword evidence="4" id="KW-0808">Transferase</keyword>
<accession>A0A931IUG1</accession>
<dbReference type="GO" id="GO:0016780">
    <property type="term" value="F:phosphotransferase activity, for other substituted phosphate groups"/>
    <property type="evidence" value="ECO:0007669"/>
    <property type="project" value="TreeGrafter"/>
</dbReference>
<keyword evidence="2" id="KW-0812">Transmembrane</keyword>
<dbReference type="InterPro" id="IPR003362">
    <property type="entry name" value="Bact_transf"/>
</dbReference>
<dbReference type="Pfam" id="PF02397">
    <property type="entry name" value="Bac_transf"/>
    <property type="match status" value="1"/>
</dbReference>
<dbReference type="EMBL" id="JAEDAL010000001">
    <property type="protein sequence ID" value="MBH9551220.1"/>
    <property type="molecule type" value="Genomic_DNA"/>
</dbReference>
<gene>
    <name evidence="4" type="ORF">I7X43_00035</name>
</gene>
<keyword evidence="5" id="KW-1185">Reference proteome</keyword>
<feature type="transmembrane region" description="Helical" evidence="2">
    <location>
        <begin position="7"/>
        <end position="29"/>
    </location>
</feature>
<proteinExistence type="inferred from homology"/>